<dbReference type="PANTHER" id="PTHR30523">
    <property type="entry name" value="PHOSPHOENOLPYRUVATE CARBOXYLASE"/>
    <property type="match status" value="1"/>
</dbReference>
<dbReference type="GO" id="GO:0000287">
    <property type="term" value="F:magnesium ion binding"/>
    <property type="evidence" value="ECO:0007669"/>
    <property type="project" value="UniProtKB-UniRule"/>
</dbReference>
<dbReference type="EMBL" id="JAODIR010000004">
    <property type="protein sequence ID" value="MDD2167312.1"/>
    <property type="molecule type" value="Genomic_DNA"/>
</dbReference>
<dbReference type="GO" id="GO:0006107">
    <property type="term" value="P:oxaloacetate metabolic process"/>
    <property type="evidence" value="ECO:0007669"/>
    <property type="project" value="UniProtKB-UniRule"/>
</dbReference>
<evidence type="ECO:0000256" key="12">
    <source>
        <dbReference type="PROSITE-ProRule" id="PRU10112"/>
    </source>
</evidence>
<comment type="caution">
    <text evidence="13">The sequence shown here is derived from an EMBL/GenBank/DDBJ whole genome shotgun (WGS) entry which is preliminary data.</text>
</comment>
<comment type="cofactor">
    <cofactor evidence="1 10">
        <name>Mg(2+)</name>
        <dbReference type="ChEBI" id="CHEBI:18420"/>
    </cofactor>
</comment>
<sequence length="879" mass="99179">MSQIYESMRSNIHMLGDFLGETIRDAQGNEILDLIENIRILSRASRSGDEKSREQLLDILANISNEDVIPVARAFSQFLNLTNIAEQYHTISRHNKDAALGERSMGALFTRLKAQNVPAEKVIATVEKLLIDLVLTAHPTEVTRRSLVHKHVEINRCLSRLEHDDLTDAETTKLKRRLMQLIALAWHTNEIRTQRPTPVDEAKWGMAVIENSLWKAVPEFCRQLNFHLEKNFGVQYPVGLAPVRFSSWMGGDRDGNPFVTAETTRKVLRMNRYKAAELFLEDIKSLADELSVIHATDAFRAKYGDHLEPYRVVVKDLRAKLIKTLAYYDELLQDKPLTISRDEILTDDEQLWEPLYDCYQSLHQCGMRIIANGGLLDCLRRIRCFGLGLSRLDIRQESTRHEMAIAEITRYIGLGDYSQWTEDDKQAFLVRELSSRRPLVPTNWTPSPETKEILDTCKVVAEQPEGVISAYVISMAREASDVLAVHLLLKEAGCKTTIPVSPLFETLDDLDHCEKVMTDLFNIGWYRGVINNKQMVMIGYSDSAKDAGMLAASWAQYRAQEALVNLSEKYNVELTLFHGRGGTIGRGGAPAHAALLSQPPRSLKNGLRVTEQGEMIRFKLGLPAVAVSSLDLYASAILEANLCPPPEPKQEWRDVMDKGSEISCDIYRGIVRGEPDFVPYFRAATPEQELSKLPLGSRPAKRNPNGGVESLRAIPWIFAWMQNRLMLPAWLGAGQALQQLIEQGNEALLKEMCTEWPFFSTRIGMLEMVFSKADLWLAEHYDQRLVPQYLHRLGNTLRNQLAADINSVLSLAHEGQLMADLPWVAESIALRNVYTDPLNLLQVELLHRLRAEGENPNPALEQALMITITGIAAGMRNTG</sequence>
<name>A0AA42JF06_GLAPU</name>
<reference evidence="13" key="1">
    <citation type="submission" date="2022-09" db="EMBL/GenBank/DDBJ databases">
        <title>Molecular characterization of Glaesserella parasuis strains circulating in commercial swine farms using whole-genome sequencing.</title>
        <authorList>
            <person name="Mugabi R."/>
            <person name="Clavijo M."/>
            <person name="Li G."/>
        </authorList>
    </citation>
    <scope>NUCLEOTIDE SEQUENCE</scope>
    <source>
        <strain evidence="13">0435-53</strain>
    </source>
</reference>
<dbReference type="InterPro" id="IPR021135">
    <property type="entry name" value="PEP_COase"/>
</dbReference>
<evidence type="ECO:0000256" key="2">
    <source>
        <dbReference type="ARBA" id="ARBA00003670"/>
    </source>
</evidence>
<keyword evidence="8 10" id="KW-0120">Carbon dioxide fixation</keyword>
<comment type="function">
    <text evidence="2 10">Forms oxaloacetate, a four-carbon dicarboxylic acid source for the tricarboxylic acid cycle.</text>
</comment>
<evidence type="ECO:0000256" key="5">
    <source>
        <dbReference type="ARBA" id="ARBA00022419"/>
    </source>
</evidence>
<dbReference type="InterPro" id="IPR015813">
    <property type="entry name" value="Pyrv/PenolPyrv_kinase-like_dom"/>
</dbReference>
<evidence type="ECO:0000313" key="13">
    <source>
        <dbReference type="EMBL" id="MDD2167312.1"/>
    </source>
</evidence>
<dbReference type="InterPro" id="IPR018129">
    <property type="entry name" value="PEP_COase_Lys_AS"/>
</dbReference>
<evidence type="ECO:0000256" key="7">
    <source>
        <dbReference type="ARBA" id="ARBA00023239"/>
    </source>
</evidence>
<evidence type="ECO:0000256" key="3">
    <source>
        <dbReference type="ARBA" id="ARBA00008346"/>
    </source>
</evidence>
<dbReference type="PROSITE" id="PS00393">
    <property type="entry name" value="PEPCASE_2"/>
    <property type="match status" value="1"/>
</dbReference>
<feature type="active site" evidence="10 11">
    <location>
        <position position="138"/>
    </location>
</feature>
<evidence type="ECO:0000313" key="14">
    <source>
        <dbReference type="Proteomes" id="UP001148834"/>
    </source>
</evidence>
<dbReference type="NCBIfam" id="NF000584">
    <property type="entry name" value="PRK00009.1"/>
    <property type="match status" value="1"/>
</dbReference>
<dbReference type="AlphaFoldDB" id="A0AA42JF06"/>
<dbReference type="GO" id="GO:0005829">
    <property type="term" value="C:cytosol"/>
    <property type="evidence" value="ECO:0007669"/>
    <property type="project" value="TreeGrafter"/>
</dbReference>
<dbReference type="RefSeq" id="WP_160421874.1">
    <property type="nucleotide sequence ID" value="NZ_CP049090.1"/>
</dbReference>
<keyword evidence="7 10" id="KW-0456">Lyase</keyword>
<dbReference type="PRINTS" id="PR00150">
    <property type="entry name" value="PEPCARBXLASE"/>
</dbReference>
<gene>
    <name evidence="10 13" type="primary">ppc</name>
    <name evidence="13" type="ORF">N5925_01565</name>
</gene>
<dbReference type="Proteomes" id="UP001148834">
    <property type="component" value="Unassembled WGS sequence"/>
</dbReference>
<dbReference type="GO" id="GO:0015977">
    <property type="term" value="P:carbon fixation"/>
    <property type="evidence" value="ECO:0007669"/>
    <property type="project" value="UniProtKB-UniRule"/>
</dbReference>
<evidence type="ECO:0000256" key="6">
    <source>
        <dbReference type="ARBA" id="ARBA00022842"/>
    </source>
</evidence>
<dbReference type="EC" id="4.1.1.31" evidence="4 10"/>
<comment type="similarity">
    <text evidence="3 10">Belongs to the PEPCase type 1 family.</text>
</comment>
<dbReference type="Pfam" id="PF00311">
    <property type="entry name" value="PEPcase"/>
    <property type="match status" value="1"/>
</dbReference>
<dbReference type="InterPro" id="IPR033129">
    <property type="entry name" value="PEPCASE_His_AS"/>
</dbReference>
<organism evidence="13 14">
    <name type="scientific">Glaesserella parasuis</name>
    <name type="common">Haemophilus parasuis</name>
    <dbReference type="NCBI Taxonomy" id="738"/>
    <lineage>
        <taxon>Bacteria</taxon>
        <taxon>Pseudomonadati</taxon>
        <taxon>Pseudomonadota</taxon>
        <taxon>Gammaproteobacteria</taxon>
        <taxon>Pasteurellales</taxon>
        <taxon>Pasteurellaceae</taxon>
        <taxon>Glaesserella</taxon>
    </lineage>
</organism>
<proteinExistence type="inferred from homology"/>
<evidence type="ECO:0000256" key="8">
    <source>
        <dbReference type="ARBA" id="ARBA00023300"/>
    </source>
</evidence>
<evidence type="ECO:0000256" key="1">
    <source>
        <dbReference type="ARBA" id="ARBA00001946"/>
    </source>
</evidence>
<dbReference type="GO" id="GO:0006099">
    <property type="term" value="P:tricarboxylic acid cycle"/>
    <property type="evidence" value="ECO:0007669"/>
    <property type="project" value="InterPro"/>
</dbReference>
<evidence type="ECO:0000256" key="11">
    <source>
        <dbReference type="PROSITE-ProRule" id="PRU10111"/>
    </source>
</evidence>
<keyword evidence="6 10" id="KW-0460">Magnesium</keyword>
<dbReference type="PROSITE" id="PS00781">
    <property type="entry name" value="PEPCASE_1"/>
    <property type="match status" value="1"/>
</dbReference>
<comment type="subunit">
    <text evidence="10">Homotetramer.</text>
</comment>
<evidence type="ECO:0000256" key="9">
    <source>
        <dbReference type="ARBA" id="ARBA00048995"/>
    </source>
</evidence>
<dbReference type="SUPFAM" id="SSF51621">
    <property type="entry name" value="Phosphoenolpyruvate/pyruvate domain"/>
    <property type="match status" value="1"/>
</dbReference>
<evidence type="ECO:0000256" key="4">
    <source>
        <dbReference type="ARBA" id="ARBA00012305"/>
    </source>
</evidence>
<accession>A0AA42JF06</accession>
<feature type="active site" evidence="10 12">
    <location>
        <position position="545"/>
    </location>
</feature>
<dbReference type="PANTHER" id="PTHR30523:SF6">
    <property type="entry name" value="PHOSPHOENOLPYRUVATE CARBOXYLASE"/>
    <property type="match status" value="1"/>
</dbReference>
<dbReference type="Gene3D" id="1.20.1440.90">
    <property type="entry name" value="Phosphoenolpyruvate/pyruvate domain"/>
    <property type="match status" value="1"/>
</dbReference>
<protein>
    <recommendedName>
        <fullName evidence="5 10">Phosphoenolpyruvate carboxylase</fullName>
        <shortName evidence="10">PEPC</shortName>
        <shortName evidence="10">PEPCase</shortName>
        <ecNumber evidence="4 10">4.1.1.31</ecNumber>
    </recommendedName>
</protein>
<dbReference type="GO" id="GO:0008964">
    <property type="term" value="F:phosphoenolpyruvate carboxylase activity"/>
    <property type="evidence" value="ECO:0007669"/>
    <property type="project" value="UniProtKB-UniRule"/>
</dbReference>
<evidence type="ECO:0000256" key="10">
    <source>
        <dbReference type="HAMAP-Rule" id="MF_00595"/>
    </source>
</evidence>
<dbReference type="HAMAP" id="MF_00595">
    <property type="entry name" value="PEPcase_type1"/>
    <property type="match status" value="1"/>
</dbReference>
<comment type="catalytic activity">
    <reaction evidence="9 10">
        <text>oxaloacetate + phosphate = phosphoenolpyruvate + hydrogencarbonate</text>
        <dbReference type="Rhea" id="RHEA:28370"/>
        <dbReference type="ChEBI" id="CHEBI:16452"/>
        <dbReference type="ChEBI" id="CHEBI:17544"/>
        <dbReference type="ChEBI" id="CHEBI:43474"/>
        <dbReference type="ChEBI" id="CHEBI:58702"/>
        <dbReference type="EC" id="4.1.1.31"/>
    </reaction>
</comment>
<dbReference type="InterPro" id="IPR022805">
    <property type="entry name" value="PEP_COase_bac/pln-type"/>
</dbReference>